<organism evidence="1 2">
    <name type="scientific">Bifidobacterium mongoliense</name>
    <dbReference type="NCBI Taxonomy" id="518643"/>
    <lineage>
        <taxon>Bacteria</taxon>
        <taxon>Bacillati</taxon>
        <taxon>Actinomycetota</taxon>
        <taxon>Actinomycetes</taxon>
        <taxon>Bifidobacteriales</taxon>
        <taxon>Bifidobacteriaceae</taxon>
        <taxon>Bifidobacterium</taxon>
    </lineage>
</organism>
<dbReference type="InterPro" id="IPR029044">
    <property type="entry name" value="Nucleotide-diphossugar_trans"/>
</dbReference>
<dbReference type="SUPFAM" id="SSF53448">
    <property type="entry name" value="Nucleotide-diphospho-sugar transferases"/>
    <property type="match status" value="1"/>
</dbReference>
<dbReference type="AlphaFoldDB" id="A0A423UDF0"/>
<evidence type="ECO:0000313" key="2">
    <source>
        <dbReference type="Proteomes" id="UP000285266"/>
    </source>
</evidence>
<reference evidence="1 2" key="1">
    <citation type="submission" date="2018-07" db="EMBL/GenBank/DDBJ databases">
        <title>The role of parmesan cheese in vectoring bovine microbiota.</title>
        <authorList>
            <person name="Lugli G.A."/>
            <person name="Milani C."/>
        </authorList>
    </citation>
    <scope>NUCLEOTIDE SEQUENCE [LARGE SCALE GENOMIC DNA]</scope>
    <source>
        <strain evidence="1 2">BMONG18</strain>
    </source>
</reference>
<evidence type="ECO:0000313" key="1">
    <source>
        <dbReference type="EMBL" id="ROT86730.1"/>
    </source>
</evidence>
<name>A0A423UDF0_9BIFI</name>
<sequence>MFIDQDDGLRPGTLSKLVKISHQHPADIYHFGVQVKAANAAAQEASAGMSTFLNPTPRTIHGEAILQIQFSEVSGFDWHLHHKMFRTELVQRAYRAAEHTRLLLSDDLYMNFIIDSLACEYIAVPDSPWYFYHLGRGDTLGSTLSIPALHLVAQRDAKALALIRQFVESSAAPARADWDERTADARDRLIEHTMNEWKDNLPDTKKHAGLIDILACWQADTVAGELYRYTRDYAYAYLQQPDKTSSTAVNSRKKALEYLEMARHAERGHQSSDSHNQRYQSMKAIAEQHLKDSRLVTDPPQQPTTHRYAWIRHLFS</sequence>
<dbReference type="EMBL" id="QRAJ01000005">
    <property type="protein sequence ID" value="ROT86730.1"/>
    <property type="molecule type" value="Genomic_DNA"/>
</dbReference>
<proteinExistence type="predicted"/>
<dbReference type="Proteomes" id="UP000285266">
    <property type="component" value="Unassembled WGS sequence"/>
</dbReference>
<keyword evidence="1" id="KW-0808">Transferase</keyword>
<dbReference type="GO" id="GO:0016740">
    <property type="term" value="F:transferase activity"/>
    <property type="evidence" value="ECO:0007669"/>
    <property type="project" value="UniProtKB-KW"/>
</dbReference>
<gene>
    <name evidence="1" type="ORF">BMONG18_1020</name>
</gene>
<accession>A0A423UDF0</accession>
<comment type="caution">
    <text evidence="1">The sequence shown here is derived from an EMBL/GenBank/DDBJ whole genome shotgun (WGS) entry which is preliminary data.</text>
</comment>
<protein>
    <submittedName>
        <fullName evidence="1">Glycosyltransferase, group 2 family protein</fullName>
    </submittedName>
</protein>